<sequence>MCVGVMGTALASPLYPLYQQAWGLKPSDITHLFVVYMFGALTSLLFLGRLTQRHGFLAILRTGLALMTAGVVLSALAWNVPVFMLARLMIGLASGMITTSASIGMVQARPGRDPRRTAALTTVAMTLGFGLGPLVGGLMAQWVPHPLVTAYVPTAAMGLLAVYALHQLRGLPTGGTRDDALPPGTWRGVIAQWMPRLTPPPRLRRRQFWLASMGAFSAFGMFSLYSSLAPSFMQEIVPWHGPAVSGLSIAMILFLSSAFQFMVRNWRTKRVALASGCALVLCNLLLMATTLTGATLVFGAAVIATAFGHGLANVAGMGVVAKLTTPEERGGLLSSYLIVGYLGTIVPILGMGWLSDHLGLNRGLLVFCGAMALLSAVVTALGMRTAEIPVPQQHL</sequence>
<evidence type="ECO:0000313" key="10">
    <source>
        <dbReference type="Proteomes" id="UP000000450"/>
    </source>
</evidence>
<name>A0A9J9Q727_ACIET</name>
<keyword evidence="10" id="KW-1185">Reference proteome</keyword>
<feature type="transmembrane region" description="Helical" evidence="7">
    <location>
        <begin position="333"/>
        <end position="354"/>
    </location>
</feature>
<feature type="transmembrane region" description="Helical" evidence="7">
    <location>
        <begin position="29"/>
        <end position="47"/>
    </location>
</feature>
<feature type="transmembrane region" description="Helical" evidence="7">
    <location>
        <begin position="59"/>
        <end position="78"/>
    </location>
</feature>
<evidence type="ECO:0000313" key="9">
    <source>
        <dbReference type="EMBL" id="ACM32972.1"/>
    </source>
</evidence>
<gene>
    <name evidence="9" type="ordered locus">Dtpsy_1511</name>
</gene>
<dbReference type="GO" id="GO:0022857">
    <property type="term" value="F:transmembrane transporter activity"/>
    <property type="evidence" value="ECO:0007669"/>
    <property type="project" value="InterPro"/>
</dbReference>
<dbReference type="SUPFAM" id="SSF103473">
    <property type="entry name" value="MFS general substrate transporter"/>
    <property type="match status" value="1"/>
</dbReference>
<evidence type="ECO:0000256" key="3">
    <source>
        <dbReference type="ARBA" id="ARBA00022475"/>
    </source>
</evidence>
<feature type="transmembrane region" description="Helical" evidence="7">
    <location>
        <begin position="208"/>
        <end position="227"/>
    </location>
</feature>
<protein>
    <submittedName>
        <fullName evidence="9">Major facilitator superfamily MFS_1</fullName>
    </submittedName>
</protein>
<dbReference type="Gene3D" id="1.20.1250.20">
    <property type="entry name" value="MFS general substrate transporter like domains"/>
    <property type="match status" value="1"/>
</dbReference>
<comment type="subcellular location">
    <subcellularLocation>
        <location evidence="1">Cell membrane</location>
        <topology evidence="1">Multi-pass membrane protein</topology>
    </subcellularLocation>
</comment>
<keyword evidence="5 7" id="KW-1133">Transmembrane helix</keyword>
<keyword evidence="4 7" id="KW-0812">Transmembrane</keyword>
<dbReference type="InterPro" id="IPR036259">
    <property type="entry name" value="MFS_trans_sf"/>
</dbReference>
<dbReference type="InterPro" id="IPR050171">
    <property type="entry name" value="MFS_Transporters"/>
</dbReference>
<dbReference type="GO" id="GO:0005886">
    <property type="term" value="C:plasma membrane"/>
    <property type="evidence" value="ECO:0007669"/>
    <property type="project" value="UniProtKB-SubCell"/>
</dbReference>
<feature type="transmembrane region" description="Helical" evidence="7">
    <location>
        <begin position="360"/>
        <end position="383"/>
    </location>
</feature>
<keyword evidence="3" id="KW-1003">Cell membrane</keyword>
<dbReference type="AlphaFoldDB" id="A0A9J9Q727"/>
<feature type="domain" description="Major facilitator superfamily (MFS) profile" evidence="8">
    <location>
        <begin position="1"/>
        <end position="387"/>
    </location>
</feature>
<evidence type="ECO:0000256" key="6">
    <source>
        <dbReference type="ARBA" id="ARBA00023136"/>
    </source>
</evidence>
<keyword evidence="2" id="KW-0813">Transport</keyword>
<feature type="transmembrane region" description="Helical" evidence="7">
    <location>
        <begin position="84"/>
        <end position="106"/>
    </location>
</feature>
<evidence type="ECO:0000256" key="1">
    <source>
        <dbReference type="ARBA" id="ARBA00004651"/>
    </source>
</evidence>
<evidence type="ECO:0000256" key="2">
    <source>
        <dbReference type="ARBA" id="ARBA00022448"/>
    </source>
</evidence>
<proteinExistence type="predicted"/>
<dbReference type="Proteomes" id="UP000000450">
    <property type="component" value="Chromosome"/>
</dbReference>
<evidence type="ECO:0000256" key="5">
    <source>
        <dbReference type="ARBA" id="ARBA00022989"/>
    </source>
</evidence>
<feature type="transmembrane region" description="Helical" evidence="7">
    <location>
        <begin position="297"/>
        <end position="321"/>
    </location>
</feature>
<organism evidence="9 10">
    <name type="scientific">Acidovorax ebreus (strain TPSY)</name>
    <name type="common">Diaphorobacter sp. (strain TPSY)</name>
    <dbReference type="NCBI Taxonomy" id="535289"/>
    <lineage>
        <taxon>Bacteria</taxon>
        <taxon>Pseudomonadati</taxon>
        <taxon>Pseudomonadota</taxon>
        <taxon>Betaproteobacteria</taxon>
        <taxon>Burkholderiales</taxon>
        <taxon>Comamonadaceae</taxon>
        <taxon>Diaphorobacter</taxon>
    </lineage>
</organism>
<dbReference type="InterPro" id="IPR011701">
    <property type="entry name" value="MFS"/>
</dbReference>
<evidence type="ECO:0000256" key="7">
    <source>
        <dbReference type="SAM" id="Phobius"/>
    </source>
</evidence>
<feature type="transmembrane region" description="Helical" evidence="7">
    <location>
        <begin position="118"/>
        <end position="142"/>
    </location>
</feature>
<feature type="transmembrane region" description="Helical" evidence="7">
    <location>
        <begin position="148"/>
        <end position="165"/>
    </location>
</feature>
<feature type="transmembrane region" description="Helical" evidence="7">
    <location>
        <begin position="239"/>
        <end position="259"/>
    </location>
</feature>
<accession>A0A9J9Q727</accession>
<reference evidence="9 10" key="1">
    <citation type="journal article" date="2010" name="J. Bacteriol.">
        <title>Completed genome sequence of the anaerobic iron-oxidizing bacterium Acidovorax ebreus strain TPSY.</title>
        <authorList>
            <person name="Byrne-Bailey K.G."/>
            <person name="Weber K.A."/>
            <person name="Chair A.H."/>
            <person name="Bose S."/>
            <person name="Knox T."/>
            <person name="Spanbauer T.L."/>
            <person name="Chertkov O."/>
            <person name="Coates J.D."/>
        </authorList>
    </citation>
    <scope>NUCLEOTIDE SEQUENCE [LARGE SCALE GENOMIC DNA]</scope>
    <source>
        <strain evidence="9 10">TPSY</strain>
    </source>
</reference>
<dbReference type="PROSITE" id="PS50850">
    <property type="entry name" value="MFS"/>
    <property type="match status" value="1"/>
</dbReference>
<evidence type="ECO:0000259" key="8">
    <source>
        <dbReference type="PROSITE" id="PS50850"/>
    </source>
</evidence>
<dbReference type="KEGG" id="dia:Dtpsy_1511"/>
<keyword evidence="6 7" id="KW-0472">Membrane</keyword>
<evidence type="ECO:0000256" key="4">
    <source>
        <dbReference type="ARBA" id="ARBA00022692"/>
    </source>
</evidence>
<dbReference type="InterPro" id="IPR020846">
    <property type="entry name" value="MFS_dom"/>
</dbReference>
<dbReference type="Pfam" id="PF07690">
    <property type="entry name" value="MFS_1"/>
    <property type="match status" value="1"/>
</dbReference>
<dbReference type="PANTHER" id="PTHR23517:SF13">
    <property type="entry name" value="MAJOR FACILITATOR SUPERFAMILY MFS_1"/>
    <property type="match status" value="1"/>
</dbReference>
<dbReference type="PANTHER" id="PTHR23517">
    <property type="entry name" value="RESISTANCE PROTEIN MDTM, PUTATIVE-RELATED-RELATED"/>
    <property type="match status" value="1"/>
</dbReference>
<feature type="transmembrane region" description="Helical" evidence="7">
    <location>
        <begin position="271"/>
        <end position="291"/>
    </location>
</feature>
<dbReference type="EMBL" id="CP001392">
    <property type="protein sequence ID" value="ACM32972.1"/>
    <property type="molecule type" value="Genomic_DNA"/>
</dbReference>